<evidence type="ECO:0000256" key="1">
    <source>
        <dbReference type="ARBA" id="ARBA00004196"/>
    </source>
</evidence>
<keyword evidence="4" id="KW-0472">Membrane</keyword>
<evidence type="ECO:0000256" key="4">
    <source>
        <dbReference type="SAM" id="Phobius"/>
    </source>
</evidence>
<accession>A0A7M2RDU6</accession>
<dbReference type="GO" id="GO:0030313">
    <property type="term" value="C:cell envelope"/>
    <property type="evidence" value="ECO:0007669"/>
    <property type="project" value="UniProtKB-SubCell"/>
</dbReference>
<sequence length="336" mass="36764">MDKSKWRIILSIGAGAALLISIFAIAFRGNLWILGNNEDGSDALDKDKVVFITKSTNSAFWQSAYAGANAASAEYNLDLICEGPDSEEKYEMQNQMIDEAVKDRADAIILSAIDFEANADAVNRAAQKGIKIVVVDSPVDSSKVKCYIGTNNYEAGCMAGKEALSNQAKSLKIGIVNFDKNTQNGQMRENGFRNTVMKDDRSEIISSINVKSTVKDAKQGTIQMLKSHPEINVIVTFNEWTSLGVGYGVESLKRGKDTQVIAFDSNVKSVSMLENGDVDALIVQNPYAIGYLGVENAYALINGQEVKSKEIETSSILVTRDNMYDEKSQRALFSFD</sequence>
<dbReference type="GO" id="GO:0030246">
    <property type="term" value="F:carbohydrate binding"/>
    <property type="evidence" value="ECO:0007669"/>
    <property type="project" value="UniProtKB-ARBA"/>
</dbReference>
<gene>
    <name evidence="6" type="ORF">INP51_10755</name>
</gene>
<feature type="transmembrane region" description="Helical" evidence="4">
    <location>
        <begin position="6"/>
        <end position="27"/>
    </location>
</feature>
<dbReference type="SUPFAM" id="SSF53822">
    <property type="entry name" value="Periplasmic binding protein-like I"/>
    <property type="match status" value="1"/>
</dbReference>
<organism evidence="6 7">
    <name type="scientific">Blautia liquoris</name>
    <dbReference type="NCBI Taxonomy" id="2779518"/>
    <lineage>
        <taxon>Bacteria</taxon>
        <taxon>Bacillati</taxon>
        <taxon>Bacillota</taxon>
        <taxon>Clostridia</taxon>
        <taxon>Lachnospirales</taxon>
        <taxon>Lachnospiraceae</taxon>
        <taxon>Blautia</taxon>
    </lineage>
</organism>
<protein>
    <submittedName>
        <fullName evidence="6">Substrate-binding domain-containing protein</fullName>
    </submittedName>
</protein>
<dbReference type="AlphaFoldDB" id="A0A7M2RDU6"/>
<comment type="similarity">
    <text evidence="2">Belongs to the bacterial solute-binding protein 2 family.</text>
</comment>
<name>A0A7M2RDU6_9FIRM</name>
<keyword evidence="4" id="KW-1133">Transmembrane helix</keyword>
<evidence type="ECO:0000256" key="2">
    <source>
        <dbReference type="ARBA" id="ARBA00007639"/>
    </source>
</evidence>
<dbReference type="InterPro" id="IPR028082">
    <property type="entry name" value="Peripla_BP_I"/>
</dbReference>
<evidence type="ECO:0000313" key="7">
    <source>
        <dbReference type="Proteomes" id="UP000593601"/>
    </source>
</evidence>
<evidence type="ECO:0000259" key="5">
    <source>
        <dbReference type="Pfam" id="PF13407"/>
    </source>
</evidence>
<feature type="domain" description="Periplasmic binding protein" evidence="5">
    <location>
        <begin position="49"/>
        <end position="305"/>
    </location>
</feature>
<dbReference type="Proteomes" id="UP000593601">
    <property type="component" value="Chromosome"/>
</dbReference>
<dbReference type="PANTHER" id="PTHR46847:SF1">
    <property type="entry name" value="D-ALLOSE-BINDING PERIPLASMIC PROTEIN-RELATED"/>
    <property type="match status" value="1"/>
</dbReference>
<dbReference type="Pfam" id="PF13407">
    <property type="entry name" value="Peripla_BP_4"/>
    <property type="match status" value="1"/>
</dbReference>
<evidence type="ECO:0000313" key="6">
    <source>
        <dbReference type="EMBL" id="QOV18489.1"/>
    </source>
</evidence>
<keyword evidence="7" id="KW-1185">Reference proteome</keyword>
<keyword evidence="3" id="KW-0732">Signal</keyword>
<comment type="subcellular location">
    <subcellularLocation>
        <location evidence="1">Cell envelope</location>
    </subcellularLocation>
</comment>
<dbReference type="RefSeq" id="WP_193734851.1">
    <property type="nucleotide sequence ID" value="NZ_CP063304.1"/>
</dbReference>
<dbReference type="PANTHER" id="PTHR46847">
    <property type="entry name" value="D-ALLOSE-BINDING PERIPLASMIC PROTEIN-RELATED"/>
    <property type="match status" value="1"/>
</dbReference>
<keyword evidence="4" id="KW-0812">Transmembrane</keyword>
<dbReference type="Gene3D" id="3.40.50.2300">
    <property type="match status" value="2"/>
</dbReference>
<proteinExistence type="inferred from homology"/>
<reference evidence="6 7" key="1">
    <citation type="submission" date="2020-10" db="EMBL/GenBank/DDBJ databases">
        <title>Blautia liquoris sp.nov., isolated from the mud in a fermentation cellar used for the production of Chinese strong-flavoured liquor.</title>
        <authorList>
            <person name="Lu L."/>
        </authorList>
    </citation>
    <scope>NUCLEOTIDE SEQUENCE [LARGE SCALE GENOMIC DNA]</scope>
    <source>
        <strain evidence="6 7">LZLJ-3</strain>
    </source>
</reference>
<evidence type="ECO:0000256" key="3">
    <source>
        <dbReference type="ARBA" id="ARBA00022729"/>
    </source>
</evidence>
<dbReference type="KEGG" id="bliq:INP51_10755"/>
<dbReference type="InterPro" id="IPR025997">
    <property type="entry name" value="SBP_2_dom"/>
</dbReference>
<dbReference type="EMBL" id="CP063304">
    <property type="protein sequence ID" value="QOV18489.1"/>
    <property type="molecule type" value="Genomic_DNA"/>
</dbReference>